<proteinExistence type="predicted"/>
<dbReference type="Pfam" id="PF00085">
    <property type="entry name" value="Thioredoxin"/>
    <property type="match status" value="1"/>
</dbReference>
<protein>
    <submittedName>
        <fullName evidence="3">Thioredoxin domain-containing protein</fullName>
    </submittedName>
</protein>
<dbReference type="InterPro" id="IPR036249">
    <property type="entry name" value="Thioredoxin-like_sf"/>
</dbReference>
<evidence type="ECO:0000313" key="2">
    <source>
        <dbReference type="Proteomes" id="UP000887540"/>
    </source>
</evidence>
<dbReference type="WBParaSite" id="ACRNAN_scaffold499.g31247.t1">
    <property type="protein sequence ID" value="ACRNAN_scaffold499.g31247.t1"/>
    <property type="gene ID" value="ACRNAN_scaffold499.g31247"/>
</dbReference>
<dbReference type="AlphaFoldDB" id="A0A914DZP7"/>
<accession>A0A914DZP7</accession>
<dbReference type="Gene3D" id="3.40.30.10">
    <property type="entry name" value="Glutaredoxin"/>
    <property type="match status" value="1"/>
</dbReference>
<sequence>MAPKFHELSEEFIHMVFIKVDTDELTDVSEMFNIQLMPTFIFIKNGKQVDRLESSRENELRKMIEARV</sequence>
<reference evidence="3" key="1">
    <citation type="submission" date="2022-11" db="UniProtKB">
        <authorList>
            <consortium name="WormBaseParasite"/>
        </authorList>
    </citation>
    <scope>IDENTIFICATION</scope>
</reference>
<dbReference type="CDD" id="cd02947">
    <property type="entry name" value="TRX_family"/>
    <property type="match status" value="1"/>
</dbReference>
<evidence type="ECO:0000259" key="1">
    <source>
        <dbReference type="Pfam" id="PF00085"/>
    </source>
</evidence>
<feature type="domain" description="Thioredoxin" evidence="1">
    <location>
        <begin position="1"/>
        <end position="65"/>
    </location>
</feature>
<name>A0A914DZP7_9BILA</name>
<dbReference type="PANTHER" id="PTHR10438">
    <property type="entry name" value="THIOREDOXIN"/>
    <property type="match status" value="1"/>
</dbReference>
<organism evidence="2 3">
    <name type="scientific">Acrobeloides nanus</name>
    <dbReference type="NCBI Taxonomy" id="290746"/>
    <lineage>
        <taxon>Eukaryota</taxon>
        <taxon>Metazoa</taxon>
        <taxon>Ecdysozoa</taxon>
        <taxon>Nematoda</taxon>
        <taxon>Chromadorea</taxon>
        <taxon>Rhabditida</taxon>
        <taxon>Tylenchina</taxon>
        <taxon>Cephalobomorpha</taxon>
        <taxon>Cephaloboidea</taxon>
        <taxon>Cephalobidae</taxon>
        <taxon>Acrobeloides</taxon>
    </lineage>
</organism>
<dbReference type="SUPFAM" id="SSF52833">
    <property type="entry name" value="Thioredoxin-like"/>
    <property type="match status" value="1"/>
</dbReference>
<keyword evidence="2" id="KW-1185">Reference proteome</keyword>
<dbReference type="PANTHER" id="PTHR10438:SF468">
    <property type="entry name" value="THIOREDOXIN-1-RELATED"/>
    <property type="match status" value="1"/>
</dbReference>
<dbReference type="InterPro" id="IPR050620">
    <property type="entry name" value="Thioredoxin_H-type-like"/>
</dbReference>
<dbReference type="Proteomes" id="UP000887540">
    <property type="component" value="Unplaced"/>
</dbReference>
<dbReference type="InterPro" id="IPR013766">
    <property type="entry name" value="Thioredoxin_domain"/>
</dbReference>
<evidence type="ECO:0000313" key="3">
    <source>
        <dbReference type="WBParaSite" id="ACRNAN_scaffold499.g31247.t1"/>
    </source>
</evidence>